<feature type="domain" description="Hedgehog/Intein (Hint)" evidence="1">
    <location>
        <begin position="124"/>
        <end position="262"/>
    </location>
</feature>
<dbReference type="Pfam" id="PF13403">
    <property type="entry name" value="Hint_2"/>
    <property type="match status" value="1"/>
</dbReference>
<dbReference type="RefSeq" id="WP_074554469.1">
    <property type="nucleotide sequence ID" value="NZ_CP119563.1"/>
</dbReference>
<evidence type="ECO:0000259" key="1">
    <source>
        <dbReference type="Pfam" id="PF13403"/>
    </source>
</evidence>
<protein>
    <submittedName>
        <fullName evidence="2">Hint domain-containing protein</fullName>
    </submittedName>
</protein>
<dbReference type="InterPro" id="IPR036844">
    <property type="entry name" value="Hint_dom_sf"/>
</dbReference>
<accession>A0A1G7LTT8</accession>
<dbReference type="AlphaFoldDB" id="A0A1G7LTT8"/>
<sequence length="315" mass="33985">MDYGYPVSVLGFDAERGLWSLDHDFDTATMLWQLVHGAAGSELRSEVRDAMGHVIAAGQMTADVPLLLQKPDGGTIRLDRIEIAGVLCLFMASEPLTPGIDYAEAEPFALPARAASPEEIAALPCLGSGTMIATAEGPAPIDWLRPGDRVLTRDNGYQPLLWVGQHTMPRRAPAETRPLLLSAACFGAALPERDVLLSPGTGVLLAGHELELWFGESEMFAKARHALPKAEAGAGSQKLYSMLLASPEIVLAEGLWVSSVHADAAYLSLLPDRIRGAIAPRVTAGHADPVRAWLEDWEVAMFRRERLARARRLAA</sequence>
<gene>
    <name evidence="2" type="ORF">SAMN04244550_02395</name>
</gene>
<dbReference type="InterPro" id="IPR028992">
    <property type="entry name" value="Hedgehog/Intein_dom"/>
</dbReference>
<dbReference type="EMBL" id="FNAY01000012">
    <property type="protein sequence ID" value="SDF52863.1"/>
    <property type="molecule type" value="Genomic_DNA"/>
</dbReference>
<proteinExistence type="predicted"/>
<reference evidence="2 3" key="1">
    <citation type="submission" date="2016-10" db="EMBL/GenBank/DDBJ databases">
        <authorList>
            <person name="de Groot N.N."/>
        </authorList>
    </citation>
    <scope>NUCLEOTIDE SEQUENCE [LARGE SCALE GENOMIC DNA]</scope>
    <source>
        <strain evidence="3">DSM 938 / 37b4</strain>
    </source>
</reference>
<name>A0A1G7LTT8_RHOCA</name>
<evidence type="ECO:0000313" key="3">
    <source>
        <dbReference type="Proteomes" id="UP000183812"/>
    </source>
</evidence>
<organism evidence="2 3">
    <name type="scientific">Rhodobacter capsulatus</name>
    <name type="common">Rhodopseudomonas capsulata</name>
    <dbReference type="NCBI Taxonomy" id="1061"/>
    <lineage>
        <taxon>Bacteria</taxon>
        <taxon>Pseudomonadati</taxon>
        <taxon>Pseudomonadota</taxon>
        <taxon>Alphaproteobacteria</taxon>
        <taxon>Rhodobacterales</taxon>
        <taxon>Rhodobacter group</taxon>
        <taxon>Rhodobacter</taxon>
    </lineage>
</organism>
<dbReference type="Proteomes" id="UP000183812">
    <property type="component" value="Unassembled WGS sequence"/>
</dbReference>
<evidence type="ECO:0000313" key="2">
    <source>
        <dbReference type="EMBL" id="SDF52863.1"/>
    </source>
</evidence>
<dbReference type="SUPFAM" id="SSF51294">
    <property type="entry name" value="Hedgehog/intein (Hint) domain"/>
    <property type="match status" value="1"/>
</dbReference>